<evidence type="ECO:0000313" key="6">
    <source>
        <dbReference type="Proteomes" id="UP000431533"/>
    </source>
</evidence>
<feature type="domain" description="AAR2 N-terminal" evidence="4">
    <location>
        <begin position="172"/>
        <end position="326"/>
    </location>
</feature>
<evidence type="ECO:0008006" key="7">
    <source>
        <dbReference type="Google" id="ProtNLM"/>
    </source>
</evidence>
<proteinExistence type="inferred from homology"/>
<dbReference type="GeneID" id="41982486"/>
<evidence type="ECO:0000313" key="5">
    <source>
        <dbReference type="EMBL" id="TVY28994.1"/>
    </source>
</evidence>
<gene>
    <name evidence="5" type="ORF">LHYA1_G002288</name>
</gene>
<evidence type="ECO:0000259" key="3">
    <source>
        <dbReference type="Pfam" id="PF05282"/>
    </source>
</evidence>
<dbReference type="Pfam" id="PF05282">
    <property type="entry name" value="AAR2"/>
    <property type="match status" value="1"/>
</dbReference>
<dbReference type="PANTHER" id="PTHR12689:SF4">
    <property type="entry name" value="PROTEIN AAR2 HOMOLOG"/>
    <property type="match status" value="1"/>
</dbReference>
<dbReference type="InterPro" id="IPR007946">
    <property type="entry name" value="AAR2"/>
</dbReference>
<dbReference type="Pfam" id="PF20981">
    <property type="entry name" value="AAR2_1st"/>
    <property type="match status" value="1"/>
</dbReference>
<dbReference type="Gene3D" id="2.60.34.20">
    <property type="match status" value="1"/>
</dbReference>
<name>A0A8H8R5U7_9HELO</name>
<comment type="caution">
    <text evidence="5">The sequence shown here is derived from an EMBL/GenBank/DDBJ whole genome shotgun (WGS) entry which is preliminary data.</text>
</comment>
<dbReference type="InterPro" id="IPR038516">
    <property type="entry name" value="AAR2_N_sf"/>
</dbReference>
<evidence type="ECO:0000259" key="4">
    <source>
        <dbReference type="Pfam" id="PF20981"/>
    </source>
</evidence>
<feature type="compositionally biased region" description="Polar residues" evidence="2">
    <location>
        <begin position="81"/>
        <end position="90"/>
    </location>
</feature>
<dbReference type="InterPro" id="IPR038514">
    <property type="entry name" value="AAR2_C_sf"/>
</dbReference>
<feature type="compositionally biased region" description="Polar residues" evidence="2">
    <location>
        <begin position="1"/>
        <end position="12"/>
    </location>
</feature>
<feature type="domain" description="AAR2 C-terminal" evidence="3">
    <location>
        <begin position="371"/>
        <end position="536"/>
    </location>
</feature>
<dbReference type="PANTHER" id="PTHR12689">
    <property type="entry name" value="A1 CISTRON SPLICING FACTOR AAR2-RELATED"/>
    <property type="match status" value="1"/>
</dbReference>
<feature type="region of interest" description="Disordered" evidence="2">
    <location>
        <begin position="81"/>
        <end position="117"/>
    </location>
</feature>
<dbReference type="AlphaFoldDB" id="A0A8H8R5U7"/>
<sequence length="589" mass="65706">MENNGKPSSLETTPPRHLPNNGDESPLLSDAGFNATPLVAPSLPPSSYANSTFITNSINIQRSPSTAKDQAEALARTLSFKSAKSNGSVDSSSRASALSSRLEPLHESRGRAEPNSSLIEATTKCSLSKSSSAKSVNSVQAVGSFPLGTLRVHSPSSPTCPTSPQHECLKSGDVFICRGIPAGSILGYDTQLLTVRARDQFEGIKDIPPGVHLVWGGSSLTSLRNGFWFISSKRASDECGEMHVRRWDSQNEVLQEEVSNAEVRIQKSELPELLHKMQPYNATASAPLTQGNSIVSTTPTTTTKDPNIWLQMTSCIKGALLSKVTGQKWNHWQVSSLHDYNHEGHSSKSSRDADITIDNYKDEILNFVFPKDTKTFSDESRGRQRTQQALDSTSYVEDIINDKCTYQDSDEIIGEVQFCYLTGMLLGNIACMEQWAHVVKIVFHAYYLSLEMPVFFTKFIQAVHNQFRYDHEYLDGSILDHDSNLAHDLRVALIVFKSRLNEQLLAQGKDLNSKQSALAKAFEEFEEWLWKWDWDLRGNYVRSGQIQLEDGEFVDAEVEDFQEEDERGEWAPAVVDLDENGRERGLIRF</sequence>
<feature type="compositionally biased region" description="Low complexity" evidence="2">
    <location>
        <begin position="91"/>
        <end position="102"/>
    </location>
</feature>
<dbReference type="CDD" id="cd13778">
    <property type="entry name" value="Aar2_C"/>
    <property type="match status" value="1"/>
</dbReference>
<feature type="region of interest" description="Disordered" evidence="2">
    <location>
        <begin position="1"/>
        <end position="46"/>
    </location>
</feature>
<dbReference type="GO" id="GO:0000244">
    <property type="term" value="P:spliceosomal tri-snRNP complex assembly"/>
    <property type="evidence" value="ECO:0007669"/>
    <property type="project" value="TreeGrafter"/>
</dbReference>
<dbReference type="InterPro" id="IPR033648">
    <property type="entry name" value="AAR2_C"/>
</dbReference>
<accession>A0A8H8R5U7</accession>
<dbReference type="EMBL" id="QGMH01000023">
    <property type="protein sequence ID" value="TVY28994.1"/>
    <property type="molecule type" value="Genomic_DNA"/>
</dbReference>
<dbReference type="CDD" id="cd13777">
    <property type="entry name" value="Aar2_N"/>
    <property type="match status" value="1"/>
</dbReference>
<dbReference type="InterPro" id="IPR033647">
    <property type="entry name" value="Aar2_N"/>
</dbReference>
<protein>
    <recommendedName>
        <fullName evidence="7">Protein AAR2-like</fullName>
    </recommendedName>
</protein>
<keyword evidence="6" id="KW-1185">Reference proteome</keyword>
<comment type="similarity">
    <text evidence="1">Belongs to the AAR2 family.</text>
</comment>
<dbReference type="Gene3D" id="1.25.40.550">
    <property type="entry name" value="Aar2, C-terminal domain-like"/>
    <property type="match status" value="1"/>
</dbReference>
<dbReference type="OrthoDB" id="201752at2759"/>
<reference evidence="5 6" key="1">
    <citation type="submission" date="2018-05" db="EMBL/GenBank/DDBJ databases">
        <title>Genome sequencing and assembly of the regulated plant pathogen Lachnellula willkommii and related sister species for the development of diagnostic species identification markers.</title>
        <authorList>
            <person name="Giroux E."/>
            <person name="Bilodeau G."/>
        </authorList>
    </citation>
    <scope>NUCLEOTIDE SEQUENCE [LARGE SCALE GENOMIC DNA]</scope>
    <source>
        <strain evidence="5 6">CBS 185.66</strain>
    </source>
</reference>
<evidence type="ECO:0000256" key="2">
    <source>
        <dbReference type="SAM" id="MobiDB-lite"/>
    </source>
</evidence>
<evidence type="ECO:0000256" key="1">
    <source>
        <dbReference type="ARBA" id="ARBA00006281"/>
    </source>
</evidence>
<dbReference type="Proteomes" id="UP000431533">
    <property type="component" value="Unassembled WGS sequence"/>
</dbReference>
<feature type="compositionally biased region" description="Basic and acidic residues" evidence="2">
    <location>
        <begin position="103"/>
        <end position="112"/>
    </location>
</feature>
<organism evidence="5 6">
    <name type="scientific">Lachnellula hyalina</name>
    <dbReference type="NCBI Taxonomy" id="1316788"/>
    <lineage>
        <taxon>Eukaryota</taxon>
        <taxon>Fungi</taxon>
        <taxon>Dikarya</taxon>
        <taxon>Ascomycota</taxon>
        <taxon>Pezizomycotina</taxon>
        <taxon>Leotiomycetes</taxon>
        <taxon>Helotiales</taxon>
        <taxon>Lachnaceae</taxon>
        <taxon>Lachnellula</taxon>
    </lineage>
</organism>
<dbReference type="RefSeq" id="XP_031007782.1">
    <property type="nucleotide sequence ID" value="XM_031147265.1"/>
</dbReference>